<evidence type="ECO:0000259" key="8">
    <source>
        <dbReference type="Pfam" id="PF03447"/>
    </source>
</evidence>
<proteinExistence type="inferred from homology"/>
<comment type="similarity">
    <text evidence="1 6">Belongs to the L-aspartate dehydrogenase family.</text>
</comment>
<dbReference type="PANTHER" id="PTHR31873">
    <property type="entry name" value="L-ASPARTATE DEHYDROGENASE-RELATED"/>
    <property type="match status" value="1"/>
</dbReference>
<evidence type="ECO:0000256" key="3">
    <source>
        <dbReference type="ARBA" id="ARBA00022857"/>
    </source>
</evidence>
<dbReference type="InterPro" id="IPR002811">
    <property type="entry name" value="Asp_DH"/>
</dbReference>
<evidence type="ECO:0000313" key="10">
    <source>
        <dbReference type="Proteomes" id="UP000199205"/>
    </source>
</evidence>
<dbReference type="NCBIfam" id="NF009827">
    <property type="entry name" value="PRK13303.1-2"/>
    <property type="match status" value="1"/>
</dbReference>
<evidence type="ECO:0000256" key="2">
    <source>
        <dbReference type="ARBA" id="ARBA00022642"/>
    </source>
</evidence>
<dbReference type="PIRSF" id="PIRSF005227">
    <property type="entry name" value="Asp_dh_NAD_syn"/>
    <property type="match status" value="1"/>
</dbReference>
<dbReference type="SUPFAM" id="SSF51735">
    <property type="entry name" value="NAD(P)-binding Rossmann-fold domains"/>
    <property type="match status" value="1"/>
</dbReference>
<feature type="domain" description="Aspartate/homoserine dehydrogenase NAD-binding" evidence="8">
    <location>
        <begin position="12"/>
        <end position="121"/>
    </location>
</feature>
<dbReference type="RefSeq" id="WP_208865035.1">
    <property type="nucleotide sequence ID" value="NZ_FMAF01000017.1"/>
</dbReference>
<reference evidence="9 10" key="1">
    <citation type="submission" date="2016-08" db="EMBL/GenBank/DDBJ databases">
        <authorList>
            <person name="Seilhamer J.J."/>
        </authorList>
    </citation>
    <scope>NUCLEOTIDE SEQUENCE [LARGE SCALE GENOMIC DNA]</scope>
    <source>
        <strain evidence="9 10">P1-7</strain>
    </source>
</reference>
<keyword evidence="5 6" id="KW-0520">NAD</keyword>
<sequence length="269" mass="27910">MADESKRIALIGYGAMARSLQASLLRSEAGVAVAAVLVPAEFAPPASEIAGLELFHDVADLVAWRPSLVVECASHDAVRDFVPTLLRNGIDTIIVSTGSLADKSLFDDLEVAAKVGRCRLTVVSGAIGGLDVLRSARSAGLSKVAYTGIKPPIAWAGTPAADRMDLTALLEPTVIFEGNARQAAQLYPKNANVTAAVALAGVGFDATSVALLADPGTATNGHRVEATGAFGSFSIELQNQPLPDNPKTSWLAALSIQEAIVRHFSSVVV</sequence>
<dbReference type="GO" id="GO:0051287">
    <property type="term" value="F:NAD binding"/>
    <property type="evidence" value="ECO:0007669"/>
    <property type="project" value="UniProtKB-UniRule"/>
</dbReference>
<comment type="function">
    <text evidence="6">Specifically catalyzes the NAD or NADP-dependent dehydrogenation of L-aspartate to iminoaspartate.</text>
</comment>
<dbReference type="GO" id="GO:0009435">
    <property type="term" value="P:NAD+ biosynthetic process"/>
    <property type="evidence" value="ECO:0007669"/>
    <property type="project" value="UniProtKB-UniRule"/>
</dbReference>
<comment type="pathway">
    <text evidence="6">Cofactor biosynthesis; NAD(+) biosynthesis; iminoaspartate from L-aspartate (dehydrogenase route): step 1/1.</text>
</comment>
<dbReference type="Pfam" id="PF01958">
    <property type="entry name" value="Asp_DH_C"/>
    <property type="match status" value="1"/>
</dbReference>
<evidence type="ECO:0000256" key="1">
    <source>
        <dbReference type="ARBA" id="ARBA00008331"/>
    </source>
</evidence>
<dbReference type="EC" id="1.4.1.21" evidence="6"/>
<dbReference type="Pfam" id="PF03447">
    <property type="entry name" value="NAD_binding_3"/>
    <property type="match status" value="1"/>
</dbReference>
<keyword evidence="4 6" id="KW-0560">Oxidoreductase</keyword>
<dbReference type="InterPro" id="IPR011182">
    <property type="entry name" value="L-Asp_DH"/>
</dbReference>
<dbReference type="EMBL" id="FMAF01000017">
    <property type="protein sequence ID" value="SCB43506.1"/>
    <property type="molecule type" value="Genomic_DNA"/>
</dbReference>
<protein>
    <recommendedName>
        <fullName evidence="6">L-aspartate dehydrogenase</fullName>
        <ecNumber evidence="6">1.4.1.21</ecNumber>
    </recommendedName>
</protein>
<feature type="binding site" evidence="6">
    <location>
        <position position="192"/>
    </location>
    <ligand>
        <name>NAD(+)</name>
        <dbReference type="ChEBI" id="CHEBI:57540"/>
    </ligand>
</feature>
<comment type="miscellaneous">
    <text evidence="6">The iminoaspartate product is unstable in aqueous solution and can decompose to oxaloacetate and ammonia.</text>
</comment>
<dbReference type="HAMAP" id="MF_01265">
    <property type="entry name" value="NadX"/>
    <property type="match status" value="1"/>
</dbReference>
<dbReference type="NCBIfam" id="NF009829">
    <property type="entry name" value="PRK13303.1-4"/>
    <property type="match status" value="1"/>
</dbReference>
<dbReference type="InterPro" id="IPR005106">
    <property type="entry name" value="Asp/hSer_DH_NAD-bd"/>
</dbReference>
<dbReference type="InterPro" id="IPR036291">
    <property type="entry name" value="NAD(P)-bd_dom_sf"/>
</dbReference>
<comment type="catalytic activity">
    <reaction evidence="6">
        <text>L-aspartate + NAD(+) + H2O = oxaloacetate + NH4(+) + NADH + H(+)</text>
        <dbReference type="Rhea" id="RHEA:11788"/>
        <dbReference type="ChEBI" id="CHEBI:15377"/>
        <dbReference type="ChEBI" id="CHEBI:15378"/>
        <dbReference type="ChEBI" id="CHEBI:16452"/>
        <dbReference type="ChEBI" id="CHEBI:28938"/>
        <dbReference type="ChEBI" id="CHEBI:29991"/>
        <dbReference type="ChEBI" id="CHEBI:57540"/>
        <dbReference type="ChEBI" id="CHEBI:57945"/>
        <dbReference type="EC" id="1.4.1.21"/>
    </reaction>
</comment>
<organism evidence="9 10">
    <name type="scientific">Rhizobium lusitanum</name>
    <dbReference type="NCBI Taxonomy" id="293958"/>
    <lineage>
        <taxon>Bacteria</taxon>
        <taxon>Pseudomonadati</taxon>
        <taxon>Pseudomonadota</taxon>
        <taxon>Alphaproteobacteria</taxon>
        <taxon>Hyphomicrobiales</taxon>
        <taxon>Rhizobiaceae</taxon>
        <taxon>Rhizobium/Agrobacterium group</taxon>
        <taxon>Rhizobium</taxon>
    </lineage>
</organism>
<accession>A0A1C3WUF4</accession>
<comment type="catalytic activity">
    <reaction evidence="6">
        <text>L-aspartate + NADP(+) + H2O = oxaloacetate + NH4(+) + NADPH + H(+)</text>
        <dbReference type="Rhea" id="RHEA:11784"/>
        <dbReference type="ChEBI" id="CHEBI:15377"/>
        <dbReference type="ChEBI" id="CHEBI:15378"/>
        <dbReference type="ChEBI" id="CHEBI:16452"/>
        <dbReference type="ChEBI" id="CHEBI:28938"/>
        <dbReference type="ChEBI" id="CHEBI:29991"/>
        <dbReference type="ChEBI" id="CHEBI:57783"/>
        <dbReference type="ChEBI" id="CHEBI:58349"/>
        <dbReference type="EC" id="1.4.1.21"/>
    </reaction>
</comment>
<dbReference type="NCBIfam" id="NF009828">
    <property type="entry name" value="PRK13303.1-3"/>
    <property type="match status" value="1"/>
</dbReference>
<dbReference type="Gene3D" id="3.40.50.720">
    <property type="entry name" value="NAD(P)-binding Rossmann-like Domain"/>
    <property type="match status" value="1"/>
</dbReference>
<evidence type="ECO:0000313" key="9">
    <source>
        <dbReference type="EMBL" id="SCB43506.1"/>
    </source>
</evidence>
<evidence type="ECO:0000259" key="7">
    <source>
        <dbReference type="Pfam" id="PF01958"/>
    </source>
</evidence>
<feature type="domain" description="Aspartate dehydrogenase" evidence="7">
    <location>
        <begin position="171"/>
        <end position="256"/>
    </location>
</feature>
<dbReference type="Proteomes" id="UP000199205">
    <property type="component" value="Unassembled WGS sequence"/>
</dbReference>
<keyword evidence="2 6" id="KW-0662">Pyridine nucleotide biosynthesis</keyword>
<gene>
    <name evidence="6" type="primary">nadX</name>
    <name evidence="9" type="ORF">GA0061101_11775</name>
</gene>
<dbReference type="GO" id="GO:0033735">
    <property type="term" value="F:aspartate dehydrogenase [NAD(P)+] activity"/>
    <property type="evidence" value="ECO:0007669"/>
    <property type="project" value="UniProtKB-EC"/>
</dbReference>
<feature type="active site" evidence="6">
    <location>
        <position position="222"/>
    </location>
</feature>
<dbReference type="InterPro" id="IPR020626">
    <property type="entry name" value="Asp_DH_prok"/>
</dbReference>
<dbReference type="GO" id="GO:0016639">
    <property type="term" value="F:oxidoreductase activity, acting on the CH-NH2 group of donors, NAD or NADP as acceptor"/>
    <property type="evidence" value="ECO:0007669"/>
    <property type="project" value="UniProtKB-UniRule"/>
</dbReference>
<dbReference type="AlphaFoldDB" id="A0A1C3WUF4"/>
<dbReference type="GO" id="GO:0050661">
    <property type="term" value="F:NADP binding"/>
    <property type="evidence" value="ECO:0007669"/>
    <property type="project" value="UniProtKB-UniRule"/>
</dbReference>
<dbReference type="SUPFAM" id="SSF55347">
    <property type="entry name" value="Glyceraldehyde-3-phosphate dehydrogenase-like, C-terminal domain"/>
    <property type="match status" value="1"/>
</dbReference>
<feature type="binding site" evidence="6">
    <location>
        <position position="126"/>
    </location>
    <ligand>
        <name>NAD(+)</name>
        <dbReference type="ChEBI" id="CHEBI:57540"/>
    </ligand>
</feature>
<evidence type="ECO:0000256" key="6">
    <source>
        <dbReference type="HAMAP-Rule" id="MF_01265"/>
    </source>
</evidence>
<name>A0A1C3WUF4_9HYPH</name>
<evidence type="ECO:0000256" key="4">
    <source>
        <dbReference type="ARBA" id="ARBA00023002"/>
    </source>
</evidence>
<dbReference type="PANTHER" id="PTHR31873:SF6">
    <property type="entry name" value="ASPARTATE DEHYDROGENASE DOMAIN-CONTAINING PROTEIN"/>
    <property type="match status" value="1"/>
</dbReference>
<keyword evidence="3 6" id="KW-0521">NADP</keyword>
<dbReference type="UniPathway" id="UPA00253">
    <property type="reaction ID" value="UER00456"/>
</dbReference>
<dbReference type="Gene3D" id="3.30.360.10">
    <property type="entry name" value="Dihydrodipicolinate Reductase, domain 2"/>
    <property type="match status" value="1"/>
</dbReference>
<evidence type="ECO:0000256" key="5">
    <source>
        <dbReference type="ARBA" id="ARBA00023027"/>
    </source>
</evidence>